<keyword evidence="1" id="KW-0521">NADP</keyword>
<protein>
    <submittedName>
        <fullName evidence="3">Zinc-dependent alcohol dehydrogenase family protein</fullName>
    </submittedName>
</protein>
<dbReference type="SMART" id="SM00829">
    <property type="entry name" value="PKS_ER"/>
    <property type="match status" value="1"/>
</dbReference>
<evidence type="ECO:0000313" key="3">
    <source>
        <dbReference type="EMBL" id="NKI18432.1"/>
    </source>
</evidence>
<dbReference type="Gene3D" id="3.90.180.10">
    <property type="entry name" value="Medium-chain alcohol dehydrogenases, catalytic domain"/>
    <property type="match status" value="1"/>
</dbReference>
<dbReference type="Proteomes" id="UP000765845">
    <property type="component" value="Unassembled WGS sequence"/>
</dbReference>
<reference evidence="3 4" key="1">
    <citation type="submission" date="2020-04" db="EMBL/GenBank/DDBJ databases">
        <authorList>
            <person name="Yoon J."/>
        </authorList>
    </citation>
    <scope>NUCLEOTIDE SEQUENCE [LARGE SCALE GENOMIC DNA]</scope>
    <source>
        <strain evidence="3 4">KMU-166</strain>
    </source>
</reference>
<name>A0ABX1GJA0_9GAMM</name>
<gene>
    <name evidence="3" type="ORF">HCU74_13525</name>
</gene>
<dbReference type="InterPro" id="IPR036291">
    <property type="entry name" value="NAD(P)-bd_dom_sf"/>
</dbReference>
<dbReference type="PANTHER" id="PTHR44154">
    <property type="entry name" value="QUINONE OXIDOREDUCTASE"/>
    <property type="match status" value="1"/>
</dbReference>
<dbReference type="InterPro" id="IPR011032">
    <property type="entry name" value="GroES-like_sf"/>
</dbReference>
<dbReference type="InterPro" id="IPR013154">
    <property type="entry name" value="ADH-like_N"/>
</dbReference>
<dbReference type="RefSeq" id="WP_168450971.1">
    <property type="nucleotide sequence ID" value="NZ_JAAWWK010000005.1"/>
</dbReference>
<dbReference type="Gene3D" id="3.40.50.720">
    <property type="entry name" value="NAD(P)-binding Rossmann-like Domain"/>
    <property type="match status" value="1"/>
</dbReference>
<dbReference type="PANTHER" id="PTHR44154:SF1">
    <property type="entry name" value="QUINONE OXIDOREDUCTASE"/>
    <property type="match status" value="1"/>
</dbReference>
<dbReference type="CDD" id="cd08272">
    <property type="entry name" value="MDR6"/>
    <property type="match status" value="1"/>
</dbReference>
<dbReference type="SUPFAM" id="SSF50129">
    <property type="entry name" value="GroES-like"/>
    <property type="match status" value="1"/>
</dbReference>
<dbReference type="EMBL" id="JAAWWK010000005">
    <property type="protein sequence ID" value="NKI18432.1"/>
    <property type="molecule type" value="Genomic_DNA"/>
</dbReference>
<evidence type="ECO:0000256" key="1">
    <source>
        <dbReference type="ARBA" id="ARBA00022857"/>
    </source>
</evidence>
<evidence type="ECO:0000259" key="2">
    <source>
        <dbReference type="SMART" id="SM00829"/>
    </source>
</evidence>
<dbReference type="Pfam" id="PF13602">
    <property type="entry name" value="ADH_zinc_N_2"/>
    <property type="match status" value="1"/>
</dbReference>
<comment type="caution">
    <text evidence="3">The sequence shown here is derived from an EMBL/GenBank/DDBJ whole genome shotgun (WGS) entry which is preliminary data.</text>
</comment>
<dbReference type="SUPFAM" id="SSF51735">
    <property type="entry name" value="NAD(P)-binding Rossmann-fold domains"/>
    <property type="match status" value="1"/>
</dbReference>
<keyword evidence="4" id="KW-1185">Reference proteome</keyword>
<dbReference type="InterPro" id="IPR020843">
    <property type="entry name" value="ER"/>
</dbReference>
<dbReference type="Pfam" id="PF08240">
    <property type="entry name" value="ADH_N"/>
    <property type="match status" value="1"/>
</dbReference>
<proteinExistence type="predicted"/>
<evidence type="ECO:0000313" key="4">
    <source>
        <dbReference type="Proteomes" id="UP000765845"/>
    </source>
</evidence>
<organism evidence="3 4">
    <name type="scientific">Spongiibacter thalassae</name>
    <dbReference type="NCBI Taxonomy" id="2721624"/>
    <lineage>
        <taxon>Bacteria</taxon>
        <taxon>Pseudomonadati</taxon>
        <taxon>Pseudomonadota</taxon>
        <taxon>Gammaproteobacteria</taxon>
        <taxon>Cellvibrionales</taxon>
        <taxon>Spongiibacteraceae</taxon>
        <taxon>Spongiibacter</taxon>
    </lineage>
</organism>
<feature type="domain" description="Enoyl reductase (ER)" evidence="2">
    <location>
        <begin position="10"/>
        <end position="326"/>
    </location>
</feature>
<accession>A0ABX1GJA0</accession>
<dbReference type="InterPro" id="IPR051603">
    <property type="entry name" value="Zinc-ADH_QOR/CCCR"/>
</dbReference>
<sequence>MKAMVLTQYGPQAQFELRDVATPQPAAGQVLVRVAATSVNTVDTMIGAMGKDLPLSPDLPAILGMDFAGTIEAVGDAVDGFKPGDEVYGCAGGLADLAGSQAEYIAADARLVAHKPASLSLRQAAAIPLVGITALEGLERANVHAGQRVLIHGGSGGVGHVAVQLAVQRGAEVYATGGNDEALAAIKAMGATPINYQTQGVAEYVEQYTDGAGFDVVYDTVGNTNLLKSFEATALNGQVVTTTTLLNLDLSTAHLRGLSLHVVFMLIPMLHNHQREVHQRILRDIARLTDEGHYKPLLDSSTFSVREVAQAHQHLVSGKAMGKIVLEGF</sequence>